<evidence type="ECO:0000259" key="4">
    <source>
        <dbReference type="Pfam" id="PF01048"/>
    </source>
</evidence>
<feature type="site" description="Important for substrate specificity" evidence="3">
    <location>
        <position position="167"/>
    </location>
</feature>
<accession>A0ABU5N888</accession>
<feature type="binding site" evidence="3">
    <location>
        <position position="186"/>
    </location>
    <ligand>
        <name>phosphate</name>
        <dbReference type="ChEBI" id="CHEBI:43474"/>
    </ligand>
</feature>
<keyword evidence="6" id="KW-1185">Reference proteome</keyword>
<dbReference type="RefSeq" id="WP_194424734.1">
    <property type="nucleotide sequence ID" value="NZ_BAAAPT010000002.1"/>
</dbReference>
<sequence length="275" mass="28746">MTDAIPLAVIGGTGLEQAFDALEERLEIDTPYGPTSEPVAVGEIAGRRVAFLPRHGRGHALPPGSIPARANAWALASLGVRGIVSSAAVGSLDPDLPPPALVIPDQLLDRTRHRADSFFDGTVPGEPVRHLPLADPFCPVLRLAAAEAAPTAHRGATVAVIEGPRFSTRAESRSLRRDGAHLVNMTLLPEVALAAELGIGTVTVCVVTDMDAGVAEGDETVSAEVVYARFAGALPEVVASIERTIAAVPHDYAGRVLLDERARGDVLARPLLGRD</sequence>
<proteinExistence type="inferred from homology"/>
<feature type="binding site" evidence="3">
    <location>
        <position position="13"/>
    </location>
    <ligand>
        <name>phosphate</name>
        <dbReference type="ChEBI" id="CHEBI:43474"/>
    </ligand>
</feature>
<dbReference type="InterPro" id="IPR000845">
    <property type="entry name" value="Nucleoside_phosphorylase_d"/>
</dbReference>
<dbReference type="InterPro" id="IPR010044">
    <property type="entry name" value="MTAP"/>
</dbReference>
<comment type="catalytic activity">
    <reaction evidence="3">
        <text>S-methyl-5'-thioadenosine + phosphate = 5-(methylsulfanyl)-alpha-D-ribose 1-phosphate + adenine</text>
        <dbReference type="Rhea" id="RHEA:11852"/>
        <dbReference type="ChEBI" id="CHEBI:16708"/>
        <dbReference type="ChEBI" id="CHEBI:17509"/>
        <dbReference type="ChEBI" id="CHEBI:43474"/>
        <dbReference type="ChEBI" id="CHEBI:58533"/>
        <dbReference type="EC" id="2.4.2.28"/>
    </reaction>
</comment>
<evidence type="ECO:0000313" key="5">
    <source>
        <dbReference type="EMBL" id="MDZ8162264.1"/>
    </source>
</evidence>
<dbReference type="Gene3D" id="3.40.50.1580">
    <property type="entry name" value="Nucleoside phosphorylase domain"/>
    <property type="match status" value="1"/>
</dbReference>
<dbReference type="PANTHER" id="PTHR42679:SF2">
    <property type="entry name" value="S-METHYL-5'-THIOADENOSINE PHOSPHORYLASE"/>
    <property type="match status" value="1"/>
</dbReference>
<dbReference type="HAMAP" id="MF_01963">
    <property type="entry name" value="MTAP"/>
    <property type="match status" value="1"/>
</dbReference>
<gene>
    <name evidence="3" type="primary">mtnP</name>
    <name evidence="5" type="ORF">R2Q92_10485</name>
</gene>
<keyword evidence="1 3" id="KW-0328">Glycosyltransferase</keyword>
<feature type="binding site" evidence="3">
    <location>
        <begin position="209"/>
        <end position="211"/>
    </location>
    <ligand>
        <name>substrate</name>
    </ligand>
</feature>
<protein>
    <recommendedName>
        <fullName evidence="3">S-methyl-5'-thioadenosine phosphorylase</fullName>
        <ecNumber evidence="3">2.4.2.28</ecNumber>
    </recommendedName>
    <alternativeName>
        <fullName evidence="3">5'-methylthioadenosine phosphorylase</fullName>
        <shortName evidence="3">MTA phosphorylase</shortName>
        <shortName evidence="3">MTAP</shortName>
    </alternativeName>
</protein>
<dbReference type="EMBL" id="JAWJYN010000002">
    <property type="protein sequence ID" value="MDZ8162264.1"/>
    <property type="molecule type" value="Genomic_DNA"/>
</dbReference>
<comment type="caution">
    <text evidence="3">Lacks conserved residue(s) required for the propagation of feature annotation.</text>
</comment>
<keyword evidence="3" id="KW-0660">Purine salvage</keyword>
<reference evidence="5 6" key="1">
    <citation type="submission" date="2023-10" db="EMBL/GenBank/DDBJ databases">
        <title>Microbacterium xanthum sp. nov., isolated from seaweed.</title>
        <authorList>
            <person name="Lee S.D."/>
        </authorList>
    </citation>
    <scope>NUCLEOTIDE SEQUENCE [LARGE SCALE GENOMIC DNA]</scope>
    <source>
        <strain evidence="5 6">KCTC 19124</strain>
    </source>
</reference>
<evidence type="ECO:0000256" key="3">
    <source>
        <dbReference type="HAMAP-Rule" id="MF_01963"/>
    </source>
</evidence>
<dbReference type="SUPFAM" id="SSF53167">
    <property type="entry name" value="Purine and uridine phosphorylases"/>
    <property type="match status" value="1"/>
</dbReference>
<feature type="binding site" evidence="3">
    <location>
        <position position="185"/>
    </location>
    <ligand>
        <name>substrate</name>
    </ligand>
</feature>
<comment type="subunit">
    <text evidence="3">Homohexamer. Dimer of a homotrimer.</text>
</comment>
<evidence type="ECO:0000256" key="1">
    <source>
        <dbReference type="ARBA" id="ARBA00022676"/>
    </source>
</evidence>
<dbReference type="InterPro" id="IPR035994">
    <property type="entry name" value="Nucleoside_phosphorylase_sf"/>
</dbReference>
<comment type="pathway">
    <text evidence="3">Amino-acid biosynthesis; L-methionine biosynthesis via salvage pathway; S-methyl-5-thio-alpha-D-ribose 1-phosphate from S-methyl-5'-thioadenosine (phosphorylase route): step 1/1.</text>
</comment>
<dbReference type="CDD" id="cd09010">
    <property type="entry name" value="MTAP_SsMTAPII_like_MTIP"/>
    <property type="match status" value="1"/>
</dbReference>
<dbReference type="Proteomes" id="UP001291912">
    <property type="component" value="Unassembled WGS sequence"/>
</dbReference>
<dbReference type="Pfam" id="PF01048">
    <property type="entry name" value="PNP_UDP_1"/>
    <property type="match status" value="1"/>
</dbReference>
<feature type="site" description="Important for substrate specificity" evidence="3">
    <location>
        <position position="223"/>
    </location>
</feature>
<name>A0ABU5N888_9MICO</name>
<feature type="domain" description="Nucleoside phosphorylase" evidence="4">
    <location>
        <begin position="7"/>
        <end position="224"/>
    </location>
</feature>
<comment type="caution">
    <text evidence="5">The sequence shown here is derived from an EMBL/GenBank/DDBJ whole genome shotgun (WGS) entry which is preliminary data.</text>
</comment>
<dbReference type="EC" id="2.4.2.28" evidence="3"/>
<evidence type="ECO:0000256" key="2">
    <source>
        <dbReference type="ARBA" id="ARBA00022679"/>
    </source>
</evidence>
<keyword evidence="2 3" id="KW-0808">Transferase</keyword>
<dbReference type="PANTHER" id="PTHR42679">
    <property type="entry name" value="S-METHYL-5'-THIOADENOSINE PHOSPHORYLASE"/>
    <property type="match status" value="1"/>
</dbReference>
<organism evidence="5 6">
    <name type="scientific">Microbacterium aquimaris</name>
    <dbReference type="NCBI Taxonomy" id="459816"/>
    <lineage>
        <taxon>Bacteria</taxon>
        <taxon>Bacillati</taxon>
        <taxon>Actinomycetota</taxon>
        <taxon>Actinomycetes</taxon>
        <taxon>Micrococcales</taxon>
        <taxon>Microbacteriaceae</taxon>
        <taxon>Microbacterium</taxon>
    </lineage>
</organism>
<feature type="binding site" evidence="3">
    <location>
        <begin position="54"/>
        <end position="55"/>
    </location>
    <ligand>
        <name>phosphate</name>
        <dbReference type="ChEBI" id="CHEBI:43474"/>
    </ligand>
</feature>
<comment type="similarity">
    <text evidence="3">Belongs to the PNP/MTAP phosphorylase family. MTAP subfamily.</text>
</comment>
<comment type="function">
    <text evidence="3">Catalyzes the reversible phosphorylation of S-methyl-5'-thioadenosine (MTA) to adenine and 5-methylthioribose-1-phosphate. Involved in the breakdown of MTA, a major by-product of polyamine biosynthesis. Responsible for the first step in the methionine salvage pathway after MTA has been generated from S-adenosylmethionine. Has broad substrate specificity with 6-aminopurine nucleosides as preferred substrates.</text>
</comment>
<evidence type="ECO:0000313" key="6">
    <source>
        <dbReference type="Proteomes" id="UP001291912"/>
    </source>
</evidence>